<dbReference type="InterPro" id="IPR012373">
    <property type="entry name" value="Ferrdict_sens_TM"/>
</dbReference>
<dbReference type="Pfam" id="PF16344">
    <property type="entry name" value="FecR_C"/>
    <property type="match status" value="1"/>
</dbReference>
<dbReference type="InterPro" id="IPR006860">
    <property type="entry name" value="FecR"/>
</dbReference>
<dbReference type="Gene3D" id="2.60.120.1440">
    <property type="match status" value="1"/>
</dbReference>
<dbReference type="GO" id="GO:0016989">
    <property type="term" value="F:sigma factor antagonist activity"/>
    <property type="evidence" value="ECO:0007669"/>
    <property type="project" value="TreeGrafter"/>
</dbReference>
<feature type="domain" description="Protein FecR C-terminal" evidence="3">
    <location>
        <begin position="313"/>
        <end position="380"/>
    </location>
</feature>
<keyword evidence="1" id="KW-1133">Transmembrane helix</keyword>
<keyword evidence="1" id="KW-0812">Transmembrane</keyword>
<name>A0A1W2EVN9_9SPHI</name>
<evidence type="ECO:0000313" key="5">
    <source>
        <dbReference type="Proteomes" id="UP000192678"/>
    </source>
</evidence>
<dbReference type="InterPro" id="IPR032508">
    <property type="entry name" value="FecR_C"/>
</dbReference>
<feature type="transmembrane region" description="Helical" evidence="1">
    <location>
        <begin position="73"/>
        <end position="95"/>
    </location>
</feature>
<keyword evidence="5" id="KW-1185">Reference proteome</keyword>
<organism evidence="4 5">
    <name type="scientific">Pedobacter nyackensis</name>
    <dbReference type="NCBI Taxonomy" id="475255"/>
    <lineage>
        <taxon>Bacteria</taxon>
        <taxon>Pseudomonadati</taxon>
        <taxon>Bacteroidota</taxon>
        <taxon>Sphingobacteriia</taxon>
        <taxon>Sphingobacteriales</taxon>
        <taxon>Sphingobacteriaceae</taxon>
        <taxon>Pedobacter</taxon>
    </lineage>
</organism>
<evidence type="ECO:0000259" key="3">
    <source>
        <dbReference type="Pfam" id="PF16344"/>
    </source>
</evidence>
<sequence>MTREEYILLYEKCMQGKCTHEDKKNLDEYQDDFSLDNIYWDEDRLGDEQQITSSIYRRLQKSIRDQQPKKLQWYKLPLAAAIALMTVGAGIYLYFNTSSDRTKQHTQVAEKIVVGSNKAILTLSGGKQIVLTDVNNGELVKQGNTRITKTADGKIIYQPSAENSSDAAKAVIYNTVSTPKGGQFQVVLPDGSHVWLNSISSITYPSSFSGKERLVQLKGEAYFEIAKNPEKPFKVDVIGKQKIEVLGTHFNVEAYIEDHEIKTTLLEGSVKLITQNRQVKLKPGQIAVNDLKRELTIKQADIEEVMAWKNGLFVLNDVNLKDVMKKASRWYDVDVEYQGNISNKKLWGTMSRYKDITELLDNIAITCSLRYKIDGRRVILMN</sequence>
<protein>
    <submittedName>
        <fullName evidence="4">FecR family protein</fullName>
    </submittedName>
</protein>
<dbReference type="Pfam" id="PF04773">
    <property type="entry name" value="FecR"/>
    <property type="match status" value="1"/>
</dbReference>
<dbReference type="PANTHER" id="PTHR30273">
    <property type="entry name" value="PERIPLASMIC SIGNAL SENSOR AND SIGMA FACTOR ACTIVATOR FECR-RELATED"/>
    <property type="match status" value="1"/>
</dbReference>
<keyword evidence="1" id="KW-0472">Membrane</keyword>
<dbReference type="RefSeq" id="WP_084291555.1">
    <property type="nucleotide sequence ID" value="NZ_FWYB01000016.1"/>
</dbReference>
<reference evidence="4 5" key="1">
    <citation type="submission" date="2017-04" db="EMBL/GenBank/DDBJ databases">
        <authorList>
            <person name="Afonso C.L."/>
            <person name="Miller P.J."/>
            <person name="Scott M.A."/>
            <person name="Spackman E."/>
            <person name="Goraichik I."/>
            <person name="Dimitrov K.M."/>
            <person name="Suarez D.L."/>
            <person name="Swayne D.E."/>
        </authorList>
    </citation>
    <scope>NUCLEOTIDE SEQUENCE [LARGE SCALE GENOMIC DNA]</scope>
    <source>
        <strain evidence="4 5">DSM 19625</strain>
    </source>
</reference>
<dbReference type="AlphaFoldDB" id="A0A1W2EVN9"/>
<accession>A0A1W2EVN9</accession>
<dbReference type="Proteomes" id="UP000192678">
    <property type="component" value="Unassembled WGS sequence"/>
</dbReference>
<dbReference type="EMBL" id="FWYB01000016">
    <property type="protein sequence ID" value="SMD13286.1"/>
    <property type="molecule type" value="Genomic_DNA"/>
</dbReference>
<feature type="domain" description="FecR protein" evidence="2">
    <location>
        <begin position="175"/>
        <end position="271"/>
    </location>
</feature>
<dbReference type="OrthoDB" id="1099963at2"/>
<dbReference type="Gene3D" id="3.55.50.30">
    <property type="match status" value="1"/>
</dbReference>
<proteinExistence type="predicted"/>
<dbReference type="STRING" id="475255.SAMN04488101_11654"/>
<evidence type="ECO:0000313" key="4">
    <source>
        <dbReference type="EMBL" id="SMD13286.1"/>
    </source>
</evidence>
<evidence type="ECO:0000256" key="1">
    <source>
        <dbReference type="SAM" id="Phobius"/>
    </source>
</evidence>
<dbReference type="FunFam" id="2.60.120.1440:FF:000001">
    <property type="entry name" value="Putative anti-sigma factor"/>
    <property type="match status" value="1"/>
</dbReference>
<gene>
    <name evidence="4" type="ORF">SAMN04488101_11654</name>
</gene>
<dbReference type="PANTHER" id="PTHR30273:SF2">
    <property type="entry name" value="PROTEIN FECR"/>
    <property type="match status" value="1"/>
</dbReference>
<evidence type="ECO:0000259" key="2">
    <source>
        <dbReference type="Pfam" id="PF04773"/>
    </source>
</evidence>
<dbReference type="PIRSF" id="PIRSF018266">
    <property type="entry name" value="FecR"/>
    <property type="match status" value="1"/>
</dbReference>